<dbReference type="OrthoDB" id="1105783at2759"/>
<dbReference type="AlphaFoldDB" id="R0FGB1"/>
<dbReference type="STRING" id="81985.R0FGB1"/>
<accession>R0FGB1</accession>
<dbReference type="GO" id="GO:0010468">
    <property type="term" value="P:regulation of gene expression"/>
    <property type="evidence" value="ECO:0007669"/>
    <property type="project" value="InterPro"/>
</dbReference>
<organism evidence="3 4">
    <name type="scientific">Capsella rubella</name>
    <dbReference type="NCBI Taxonomy" id="81985"/>
    <lineage>
        <taxon>Eukaryota</taxon>
        <taxon>Viridiplantae</taxon>
        <taxon>Streptophyta</taxon>
        <taxon>Embryophyta</taxon>
        <taxon>Tracheophyta</taxon>
        <taxon>Spermatophyta</taxon>
        <taxon>Magnoliopsida</taxon>
        <taxon>eudicotyledons</taxon>
        <taxon>Gunneridae</taxon>
        <taxon>Pentapetalae</taxon>
        <taxon>rosids</taxon>
        <taxon>malvids</taxon>
        <taxon>Brassicales</taxon>
        <taxon>Brassicaceae</taxon>
        <taxon>Camelineae</taxon>
        <taxon>Capsella</taxon>
    </lineage>
</organism>
<dbReference type="KEGG" id="crb:17884468"/>
<sequence length="272" mass="30740">MMMMHHPNNAANPEHVKAKTGVWWDINTCPIPDGYDARRVRPSIESALKNLGYSGPVDFTVIGCLEDISENVLRGLSSTGISVKHGRATGLIGGLLRSWQKRNSAPASMMLITDKLEDVSLALVHRQQRLPGYNLLRAYTRKPKYVSVLYTTAEWLWETILATDEMDMDNNQETRIQSSVLRKCSTSTLFLLPQEHPFYCSSCDFATQSLETFTTHLSGGEHKEMEIDNARCRVPNQEGYTYIDKQLQVKENPPTSQPSKKRDRPARARRAA</sequence>
<evidence type="ECO:0000259" key="2">
    <source>
        <dbReference type="Pfam" id="PF01936"/>
    </source>
</evidence>
<dbReference type="EMBL" id="KB870810">
    <property type="protein sequence ID" value="EOA21337.1"/>
    <property type="molecule type" value="Genomic_DNA"/>
</dbReference>
<reference evidence="4" key="1">
    <citation type="journal article" date="2013" name="Nat. Genet.">
        <title>The Capsella rubella genome and the genomic consequences of rapid mating system evolution.</title>
        <authorList>
            <person name="Slotte T."/>
            <person name="Hazzouri K.M."/>
            <person name="Agren J.A."/>
            <person name="Koenig D."/>
            <person name="Maumus F."/>
            <person name="Guo Y.L."/>
            <person name="Steige K."/>
            <person name="Platts A.E."/>
            <person name="Escobar J.S."/>
            <person name="Newman L.K."/>
            <person name="Wang W."/>
            <person name="Mandakova T."/>
            <person name="Vello E."/>
            <person name="Smith L.M."/>
            <person name="Henz S.R."/>
            <person name="Steffen J."/>
            <person name="Takuno S."/>
            <person name="Brandvain Y."/>
            <person name="Coop G."/>
            <person name="Andolfatto P."/>
            <person name="Hu T.T."/>
            <person name="Blanchette M."/>
            <person name="Clark R.M."/>
            <person name="Quesneville H."/>
            <person name="Nordborg M."/>
            <person name="Gaut B.S."/>
            <person name="Lysak M.A."/>
            <person name="Jenkins J."/>
            <person name="Grimwood J."/>
            <person name="Chapman J."/>
            <person name="Prochnik S."/>
            <person name="Shu S."/>
            <person name="Rokhsar D."/>
            <person name="Schmutz J."/>
            <person name="Weigel D."/>
            <person name="Wright S.I."/>
        </authorList>
    </citation>
    <scope>NUCLEOTIDE SEQUENCE [LARGE SCALE GENOMIC DNA]</scope>
    <source>
        <strain evidence="4">cv. Monte Gargano</strain>
    </source>
</reference>
<dbReference type="Pfam" id="PF01936">
    <property type="entry name" value="NYN"/>
    <property type="match status" value="1"/>
</dbReference>
<dbReference type="Proteomes" id="UP000029121">
    <property type="component" value="Unassembled WGS sequence"/>
</dbReference>
<dbReference type="InterPro" id="IPR021139">
    <property type="entry name" value="NYN"/>
</dbReference>
<name>R0FGB1_9BRAS</name>
<gene>
    <name evidence="3" type="ORF">CARUB_v10001699mg</name>
</gene>
<evidence type="ECO:0000256" key="1">
    <source>
        <dbReference type="SAM" id="MobiDB-lite"/>
    </source>
</evidence>
<feature type="region of interest" description="Disordered" evidence="1">
    <location>
        <begin position="243"/>
        <end position="272"/>
    </location>
</feature>
<dbReference type="PANTHER" id="PTHR14379:SF78">
    <property type="entry name" value="NYN DOMAIN-CONTAINING PROTEIN"/>
    <property type="match status" value="1"/>
</dbReference>
<proteinExistence type="predicted"/>
<dbReference type="GO" id="GO:0004540">
    <property type="term" value="F:RNA nuclease activity"/>
    <property type="evidence" value="ECO:0007669"/>
    <property type="project" value="InterPro"/>
</dbReference>
<evidence type="ECO:0000313" key="4">
    <source>
        <dbReference type="Proteomes" id="UP000029121"/>
    </source>
</evidence>
<dbReference type="PANTHER" id="PTHR14379">
    <property type="entry name" value="LIMKAIN B LKAP"/>
    <property type="match status" value="1"/>
</dbReference>
<keyword evidence="4" id="KW-1185">Reference proteome</keyword>
<dbReference type="InterPro" id="IPR024768">
    <property type="entry name" value="Marf1"/>
</dbReference>
<evidence type="ECO:0000313" key="3">
    <source>
        <dbReference type="EMBL" id="EOA21337.1"/>
    </source>
</evidence>
<dbReference type="GO" id="GO:0005777">
    <property type="term" value="C:peroxisome"/>
    <property type="evidence" value="ECO:0007669"/>
    <property type="project" value="InterPro"/>
</dbReference>
<protein>
    <recommendedName>
        <fullName evidence="2">NYN domain-containing protein</fullName>
    </recommendedName>
</protein>
<dbReference type="CDD" id="cd10910">
    <property type="entry name" value="PIN_limkain_b1_N_like"/>
    <property type="match status" value="1"/>
</dbReference>
<feature type="compositionally biased region" description="Basic residues" evidence="1">
    <location>
        <begin position="259"/>
        <end position="272"/>
    </location>
</feature>
<feature type="domain" description="NYN" evidence="2">
    <location>
        <begin position="19"/>
        <end position="114"/>
    </location>
</feature>